<name>A0A1H4N9N3_9HYPH</name>
<dbReference type="InterPro" id="IPR056490">
    <property type="entry name" value="Rcc01698_C"/>
</dbReference>
<dbReference type="Pfam" id="PF23666">
    <property type="entry name" value="Rcc01698_C"/>
    <property type="match status" value="1"/>
</dbReference>
<evidence type="ECO:0000313" key="5">
    <source>
        <dbReference type="Proteomes" id="UP000199064"/>
    </source>
</evidence>
<dbReference type="EMBL" id="FNSL01000001">
    <property type="protein sequence ID" value="SEB91979.1"/>
    <property type="molecule type" value="Genomic_DNA"/>
</dbReference>
<proteinExistence type="predicted"/>
<dbReference type="Pfam" id="PF13550">
    <property type="entry name" value="Phage-tail_3"/>
    <property type="match status" value="1"/>
</dbReference>
<evidence type="ECO:0000259" key="3">
    <source>
        <dbReference type="Pfam" id="PF23666"/>
    </source>
</evidence>
<dbReference type="InterPro" id="IPR017853">
    <property type="entry name" value="GH"/>
</dbReference>
<dbReference type="CDD" id="cd19607">
    <property type="entry name" value="GTA_TIM-barrel-like"/>
    <property type="match status" value="1"/>
</dbReference>
<organism evidence="4 5">
    <name type="scientific">Nitratireductor aquibiodomus</name>
    <dbReference type="NCBI Taxonomy" id="204799"/>
    <lineage>
        <taxon>Bacteria</taxon>
        <taxon>Pseudomonadati</taxon>
        <taxon>Pseudomonadota</taxon>
        <taxon>Alphaproteobacteria</taxon>
        <taxon>Hyphomicrobiales</taxon>
        <taxon>Phyllobacteriaceae</taxon>
        <taxon>Nitratireductor</taxon>
    </lineage>
</organism>
<evidence type="ECO:0000313" key="4">
    <source>
        <dbReference type="EMBL" id="SEB91979.1"/>
    </source>
</evidence>
<dbReference type="InterPro" id="IPR032876">
    <property type="entry name" value="J_dom"/>
</dbReference>
<dbReference type="RefSeq" id="WP_090329734.1">
    <property type="nucleotide sequence ID" value="NZ_FNSL01000001.1"/>
</dbReference>
<feature type="domain" description="GTA TIM-barrel-like" evidence="1">
    <location>
        <begin position="453"/>
        <end position="752"/>
    </location>
</feature>
<feature type="domain" description="Tip attachment protein J" evidence="2">
    <location>
        <begin position="811"/>
        <end position="973"/>
    </location>
</feature>
<protein>
    <submittedName>
        <fullName evidence="4">Putative phage tail protein</fullName>
    </submittedName>
</protein>
<dbReference type="Pfam" id="PF13547">
    <property type="entry name" value="GTA_TIM"/>
    <property type="match status" value="1"/>
</dbReference>
<accession>A0A1H4N9N3</accession>
<feature type="domain" description="Rcc01698-like C-terminal" evidence="3">
    <location>
        <begin position="1063"/>
        <end position="1161"/>
    </location>
</feature>
<evidence type="ECO:0000259" key="2">
    <source>
        <dbReference type="Pfam" id="PF13550"/>
    </source>
</evidence>
<reference evidence="5" key="1">
    <citation type="submission" date="2016-10" db="EMBL/GenBank/DDBJ databases">
        <authorList>
            <person name="Varghese N."/>
            <person name="Submissions S."/>
        </authorList>
    </citation>
    <scope>NUCLEOTIDE SEQUENCE [LARGE SCALE GENOMIC DNA]</scope>
    <source>
        <strain evidence="5">ES.061</strain>
    </source>
</reference>
<evidence type="ECO:0000259" key="1">
    <source>
        <dbReference type="Pfam" id="PF13547"/>
    </source>
</evidence>
<dbReference type="SUPFAM" id="SSF51445">
    <property type="entry name" value="(Trans)glycosidases"/>
    <property type="match status" value="1"/>
</dbReference>
<dbReference type="Proteomes" id="UP000199064">
    <property type="component" value="Unassembled WGS sequence"/>
</dbReference>
<keyword evidence="5" id="KW-1185">Reference proteome</keyword>
<dbReference type="InterPro" id="IPR025195">
    <property type="entry name" value="GTA_TIM_dom"/>
</dbReference>
<sequence>MATLVLQAAGAFIGGLLGPVGATIGTAAGALAGYVVDRALFGGSQHYEGPRLSAARPFSGEEGAPLPRLYGTVRTGGTLIWATRFEETSTTERQGGKGGPKVTTYAYFANAAFAICEGEIAGVRRIWADGQEVDQSKVNIRIYRGTEDQLPDPLIEAKQGAGNAPAYRGTAYVVIDRIPIDDYGRRIPQLQFEVLRPVGALNGKIGSVALIPGSTEFGLSPDAVRIHERPGHHKVINRNTLVAESDFEASLDELQALLPNLKSISLVVSWFGTDLRAGNCQIKPMVTTHGGSAFPNHWGNIWSLMGVPSSFSSHLFGGGENERWRVSSLMRWNAPIVSFTENGAAYGGTPSDHTVVAAIRAIRARGLKVWLYPFIMMDVPAGNSLPSPDGAAHQPVYPWRGRITCYPGPGRPGSADKTAAAAAQVSALLGNAGTAEFAQAGDTVDFTGEPEDWGYRRFLLHYAHLAAVAGGVDGFLIGSELRGLTGLRDQNGQFPFVEGLKVMANEVRGLLGPQTTITYGADWTEYFGHRPADGSGDVLFHLDGLWADDAIDAVGIDNYMPLADWRDEDYAGDSPDGFSGPYDPTGLKANIAAGEGYDWYYASEADRNARLRTPITDGAHGKPWVFRYKDLVSWWSNQHFDRPGGVEQLSPTGWVPASKPIIFTELGCPAVDKGPNQPNVFPDAKSSENALPYFSNGGRSDLAQHRLLEAHYAYWAQTGSHNPVSPVYQGPMVDPKMFSLWAWDARPFPAFPNRGDIWGDGGNWACGHWLNGRASSMTVGDLINAILKDHGLAPAETMHGDGAIAGYVVANPATARAAIEPIVDLFGIGAHERDGELVFRSLGAALKDAREVSELATEADGAVFERIREPDHALPAELHVDFRDEMRDHQAATTRAVHIGARGRRKHFLSFPGVLAAPEAERQAKDWLLRHWAAREEARFALPFSADRVQPGSILRLPEVSGPTRYLVTEVEDGLFSSVKARRVHANPAPAARAASTPPADDGEQGESAAFALLLDLPWQPGTREAEEQFRVAVHATPWSSHVAFASPEESGFEMRSRIARRATIGFLREGLDVGVSGRLDRSRTITVELLSGALESVSPAQLVNGANAAAVFSGAGVWEVLQFTSADEIEPSVWRLDGLLRGQLGTDDAMRAGAPDGAGFILLDQAVQAVGLRAAEIGLERHWRIGPAGEAFGSARFFQMRAAGGLRALMPLSPVHLRAREASSGAVVLSWIRRGRMDADSWLGDDVPLGETSERYRIDIAGDDGAPLRSVTSETADWTYTPEMRAADFPVAPSEIRFTVRQLSAQVGPGIPAAVSVAG</sequence>
<gene>
    <name evidence="4" type="ORF">SAMN05216452_3679</name>
</gene>
<dbReference type="Gene3D" id="3.20.20.80">
    <property type="entry name" value="Glycosidases"/>
    <property type="match status" value="1"/>
</dbReference>